<dbReference type="PANTHER" id="PTHR43861">
    <property type="entry name" value="TRANS-ACONITATE 2-METHYLTRANSFERASE-RELATED"/>
    <property type="match status" value="1"/>
</dbReference>
<reference evidence="1 2" key="1">
    <citation type="journal article" date="2016" name="Nat. Commun.">
        <title>Thousands of microbial genomes shed light on interconnected biogeochemical processes in an aquifer system.</title>
        <authorList>
            <person name="Anantharaman K."/>
            <person name="Brown C.T."/>
            <person name="Hug L.A."/>
            <person name="Sharon I."/>
            <person name="Castelle C.J."/>
            <person name="Probst A.J."/>
            <person name="Thomas B.C."/>
            <person name="Singh A."/>
            <person name="Wilkins M.J."/>
            <person name="Karaoz U."/>
            <person name="Brodie E.L."/>
            <person name="Williams K.H."/>
            <person name="Hubbard S.S."/>
            <person name="Banfield J.F."/>
        </authorList>
    </citation>
    <scope>NUCLEOTIDE SEQUENCE [LARGE SCALE GENOMIC DNA]</scope>
</reference>
<dbReference type="PANTHER" id="PTHR43861:SF1">
    <property type="entry name" value="TRANS-ACONITATE 2-METHYLTRANSFERASE"/>
    <property type="match status" value="1"/>
</dbReference>
<protein>
    <recommendedName>
        <fullName evidence="3">Methyltransferase type 11 domain-containing protein</fullName>
    </recommendedName>
</protein>
<organism evidence="1 2">
    <name type="scientific">Candidatus Giovannonibacteria bacterium RIFCSPHIGHO2_12_FULL_43_15</name>
    <dbReference type="NCBI Taxonomy" id="1798341"/>
    <lineage>
        <taxon>Bacteria</taxon>
        <taxon>Candidatus Giovannoniibacteriota</taxon>
    </lineage>
</organism>
<comment type="caution">
    <text evidence="1">The sequence shown here is derived from an EMBL/GenBank/DDBJ whole genome shotgun (WGS) entry which is preliminary data.</text>
</comment>
<proteinExistence type="predicted"/>
<dbReference type="SUPFAM" id="SSF53335">
    <property type="entry name" value="S-adenosyl-L-methionine-dependent methyltransferases"/>
    <property type="match status" value="1"/>
</dbReference>
<accession>A0A1F5WP12</accession>
<gene>
    <name evidence="1" type="ORF">A3F23_00280</name>
</gene>
<dbReference type="InterPro" id="IPR029063">
    <property type="entry name" value="SAM-dependent_MTases_sf"/>
</dbReference>
<dbReference type="Proteomes" id="UP000177723">
    <property type="component" value="Unassembled WGS sequence"/>
</dbReference>
<dbReference type="Pfam" id="PF13489">
    <property type="entry name" value="Methyltransf_23"/>
    <property type="match status" value="1"/>
</dbReference>
<dbReference type="AlphaFoldDB" id="A0A1F5WP12"/>
<evidence type="ECO:0000313" key="2">
    <source>
        <dbReference type="Proteomes" id="UP000177723"/>
    </source>
</evidence>
<dbReference type="Gene3D" id="3.40.50.150">
    <property type="entry name" value="Vaccinia Virus protein VP39"/>
    <property type="match status" value="1"/>
</dbReference>
<dbReference type="EMBL" id="MFHT01000020">
    <property type="protein sequence ID" value="OGF77370.1"/>
    <property type="molecule type" value="Genomic_DNA"/>
</dbReference>
<sequence length="213" mass="24428">MGTYNLHKGYWWLSYPELGKWLDCVDKNSKLLDLGCGSGILAAKLQEKGFRNIILSDIEDQRSHPEIMGLPFFKADLNVDKIPSENLDIIFATNLIEHLENPHHFIRECGKALKPGGKLFLTMYIGWNWISRLRFLRTGLVEGYHNHKNKSGPTAHISFLPKNILNNALSGFAPEFSFFQKRKNIKILGKKIPAIFPKSERWSAQGAFIYRKN</sequence>
<name>A0A1F5WP12_9BACT</name>
<evidence type="ECO:0000313" key="1">
    <source>
        <dbReference type="EMBL" id="OGF77370.1"/>
    </source>
</evidence>
<dbReference type="CDD" id="cd02440">
    <property type="entry name" value="AdoMet_MTases"/>
    <property type="match status" value="1"/>
</dbReference>
<evidence type="ECO:0008006" key="3">
    <source>
        <dbReference type="Google" id="ProtNLM"/>
    </source>
</evidence>